<dbReference type="Proteomes" id="UP000031620">
    <property type="component" value="Chromosome"/>
</dbReference>
<dbReference type="AlphaFoldDB" id="A0A0A1GSG0"/>
<dbReference type="PROSITE" id="PS50943">
    <property type="entry name" value="HTH_CROC1"/>
    <property type="match status" value="1"/>
</dbReference>
<dbReference type="CDD" id="cd00093">
    <property type="entry name" value="HTH_XRE"/>
    <property type="match status" value="1"/>
</dbReference>
<dbReference type="GO" id="GO:0003677">
    <property type="term" value="F:DNA binding"/>
    <property type="evidence" value="ECO:0007669"/>
    <property type="project" value="InterPro"/>
</dbReference>
<evidence type="ECO:0000313" key="2">
    <source>
        <dbReference type="EMBL" id="BAP85207.1"/>
    </source>
</evidence>
<reference evidence="2 3" key="1">
    <citation type="submission" date="2014-11" db="EMBL/GenBank/DDBJ databases">
        <title>Complete genome sequence and analysis of Lactobacillus hokkaidonensis LOOC260T.</title>
        <authorList>
            <person name="Tanizawa Y."/>
            <person name="Tohno M."/>
            <person name="Kaminuma E."/>
            <person name="Nakamura Y."/>
            <person name="Arita M."/>
        </authorList>
    </citation>
    <scope>NUCLEOTIDE SEQUENCE [LARGE SCALE GENOMIC DNA]</scope>
    <source>
        <strain evidence="2 3">LOOC260</strain>
    </source>
</reference>
<dbReference type="RefSeq" id="WP_052467264.1">
    <property type="nucleotide sequence ID" value="NZ_AP014680.1"/>
</dbReference>
<evidence type="ECO:0000259" key="1">
    <source>
        <dbReference type="PROSITE" id="PS50943"/>
    </source>
</evidence>
<proteinExistence type="predicted"/>
<accession>A0A0A1GSG0</accession>
<dbReference type="Pfam" id="PF01381">
    <property type="entry name" value="HTH_3"/>
    <property type="match status" value="1"/>
</dbReference>
<name>A0A0A1GSG0_9LACO</name>
<dbReference type="SUPFAM" id="SSF47413">
    <property type="entry name" value="lambda repressor-like DNA-binding domains"/>
    <property type="match status" value="1"/>
</dbReference>
<evidence type="ECO:0000313" key="3">
    <source>
        <dbReference type="Proteomes" id="UP000031620"/>
    </source>
</evidence>
<dbReference type="HOGENOM" id="CLU_066192_18_2_9"/>
<dbReference type="InterPro" id="IPR010982">
    <property type="entry name" value="Lambda_DNA-bd_dom_sf"/>
</dbReference>
<organism evidence="2 3">
    <name type="scientific">Paucilactobacillus hokkaidonensis JCM 18461</name>
    <dbReference type="NCBI Taxonomy" id="1291742"/>
    <lineage>
        <taxon>Bacteria</taxon>
        <taxon>Bacillati</taxon>
        <taxon>Bacillota</taxon>
        <taxon>Bacilli</taxon>
        <taxon>Lactobacillales</taxon>
        <taxon>Lactobacillaceae</taxon>
        <taxon>Paucilactobacillus</taxon>
    </lineage>
</organism>
<feature type="domain" description="HTH cro/C1-type" evidence="1">
    <location>
        <begin position="38"/>
        <end position="92"/>
    </location>
</feature>
<protein>
    <submittedName>
        <fullName evidence="2">Transcriptional regulator</fullName>
    </submittedName>
</protein>
<dbReference type="KEGG" id="lho:LOOC260_106510"/>
<dbReference type="EMBL" id="AP014680">
    <property type="protein sequence ID" value="BAP85207.1"/>
    <property type="molecule type" value="Genomic_DNA"/>
</dbReference>
<sequence length="96" mass="10889">MIKAKTHDEFLDLLKSEDPELEYSIKVQERRADLSVQLMDLRKQRGMSQRKLAGKSGVAQSTIAHIERGDVDATSKTLDLLMIALNSKYRTQLSLN</sequence>
<dbReference type="Gene3D" id="1.10.260.40">
    <property type="entry name" value="lambda repressor-like DNA-binding domains"/>
    <property type="match status" value="1"/>
</dbReference>
<dbReference type="InterPro" id="IPR001387">
    <property type="entry name" value="Cro/C1-type_HTH"/>
</dbReference>
<gene>
    <name evidence="2" type="ORF">LOOC260_106510</name>
</gene>
<dbReference type="SMART" id="SM00530">
    <property type="entry name" value="HTH_XRE"/>
    <property type="match status" value="1"/>
</dbReference>